<dbReference type="InterPro" id="IPR029044">
    <property type="entry name" value="Nucleotide-diphossugar_trans"/>
</dbReference>
<dbReference type="SUPFAM" id="SSF53448">
    <property type="entry name" value="Nucleotide-diphospho-sugar transferases"/>
    <property type="match status" value="1"/>
</dbReference>
<evidence type="ECO:0000313" key="3">
    <source>
        <dbReference type="Proteomes" id="UP001500213"/>
    </source>
</evidence>
<dbReference type="EMBL" id="BAABBX010000014">
    <property type="protein sequence ID" value="GAA4189844.1"/>
    <property type="molecule type" value="Genomic_DNA"/>
</dbReference>
<dbReference type="Pfam" id="PF00535">
    <property type="entry name" value="Glycos_transf_2"/>
    <property type="match status" value="1"/>
</dbReference>
<dbReference type="NCBIfam" id="TIGR03965">
    <property type="entry name" value="mycofact_glyco"/>
    <property type="match status" value="1"/>
</dbReference>
<organism evidence="2 3">
    <name type="scientific">Gryllotalpicola kribbensis</name>
    <dbReference type="NCBI Taxonomy" id="993084"/>
    <lineage>
        <taxon>Bacteria</taxon>
        <taxon>Bacillati</taxon>
        <taxon>Actinomycetota</taxon>
        <taxon>Actinomycetes</taxon>
        <taxon>Micrococcales</taxon>
        <taxon>Microbacteriaceae</taxon>
        <taxon>Gryllotalpicola</taxon>
    </lineage>
</organism>
<protein>
    <submittedName>
        <fullName evidence="2">Mycofactocin biosynthesis glycosyltransferase MftF</fullName>
    </submittedName>
</protein>
<reference evidence="3" key="1">
    <citation type="journal article" date="2019" name="Int. J. Syst. Evol. Microbiol.">
        <title>The Global Catalogue of Microorganisms (GCM) 10K type strain sequencing project: providing services to taxonomists for standard genome sequencing and annotation.</title>
        <authorList>
            <consortium name="The Broad Institute Genomics Platform"/>
            <consortium name="The Broad Institute Genome Sequencing Center for Infectious Disease"/>
            <person name="Wu L."/>
            <person name="Ma J."/>
        </authorList>
    </citation>
    <scope>NUCLEOTIDE SEQUENCE [LARGE SCALE GENOMIC DNA]</scope>
    <source>
        <strain evidence="3">JCM 17593</strain>
    </source>
</reference>
<name>A0ABP8AT48_9MICO</name>
<gene>
    <name evidence="2" type="primary">mftF</name>
    <name evidence="2" type="ORF">GCM10022288_18320</name>
</gene>
<dbReference type="InterPro" id="IPR023981">
    <property type="entry name" value="MftF"/>
</dbReference>
<dbReference type="RefSeq" id="WP_344776098.1">
    <property type="nucleotide sequence ID" value="NZ_BAABBX010000014.1"/>
</dbReference>
<feature type="domain" description="Glycosyltransferase 2-like" evidence="1">
    <location>
        <begin position="93"/>
        <end position="208"/>
    </location>
</feature>
<dbReference type="PANTHER" id="PTHR43685">
    <property type="entry name" value="GLYCOSYLTRANSFERASE"/>
    <property type="match status" value="1"/>
</dbReference>
<evidence type="ECO:0000259" key="1">
    <source>
        <dbReference type="Pfam" id="PF00535"/>
    </source>
</evidence>
<dbReference type="InterPro" id="IPR050834">
    <property type="entry name" value="Glycosyltransf_2"/>
</dbReference>
<evidence type="ECO:0000313" key="2">
    <source>
        <dbReference type="EMBL" id="GAA4189844.1"/>
    </source>
</evidence>
<dbReference type="InterPro" id="IPR001173">
    <property type="entry name" value="Glyco_trans_2-like"/>
</dbReference>
<dbReference type="PANTHER" id="PTHR43685:SF3">
    <property type="entry name" value="SLR2126 PROTEIN"/>
    <property type="match status" value="1"/>
</dbReference>
<dbReference type="Gene3D" id="3.90.550.10">
    <property type="entry name" value="Spore Coat Polysaccharide Biosynthesis Protein SpsA, Chain A"/>
    <property type="match status" value="1"/>
</dbReference>
<comment type="caution">
    <text evidence="2">The sequence shown here is derived from an EMBL/GenBank/DDBJ whole genome shotgun (WGS) entry which is preliminary data.</text>
</comment>
<dbReference type="Proteomes" id="UP001500213">
    <property type="component" value="Unassembled WGS sequence"/>
</dbReference>
<sequence length="474" mass="50713">MSGAGARGLPDGVVLRLRHDTRVSEGGRTLIGGAPTTVLYLTPAAQRMMRGRELELSGARSRALGERLLDAGLADPVLESLPESPVPLEDVTFVIPAYGRADGLERLLASIPRAHPVIVVDDASPEPAPIARAVARRGARLVVLNANVGPGGARTAGLAHVTTPFVAFADTDVVVDDRVVPALLRHFADPRLAVAAPRVLGLHDGGETNWIGRYEAARSSLDLGPHGGNVRPRSPVSWVPATFLLARVDALGEGFAALREGEDVDLVWRLVAGGRRVRYEPAATVRHDHRTTVRTWLSRKVLYGSSASPLAARHGKLIAPAVFAPWGLAFAAALLAQRRWSAPVAVGVAAFAAARIARRLPSSRHPRLEAARLTASGVGATLNQTSALLVRHWWPVTLVAALFSKRIARAAAVAALADGVIEYVRLRPRLDPARFILARRLDDLAYGFGVWRSAVRARSVRALLPDITCGRRSR</sequence>
<keyword evidence="3" id="KW-1185">Reference proteome</keyword>
<accession>A0ABP8AT48</accession>
<proteinExistence type="predicted"/>